<protein>
    <submittedName>
        <fullName evidence="2">Protein OSCP1</fullName>
    </submittedName>
</protein>
<reference evidence="2" key="1">
    <citation type="submission" date="2023-03" db="EMBL/GenBank/DDBJ databases">
        <authorList>
            <person name="Steffen K."/>
            <person name="Cardenas P."/>
        </authorList>
    </citation>
    <scope>NUCLEOTIDE SEQUENCE</scope>
</reference>
<dbReference type="Proteomes" id="UP001174909">
    <property type="component" value="Unassembled WGS sequence"/>
</dbReference>
<dbReference type="Pfam" id="PF10188">
    <property type="entry name" value="Oscp1"/>
    <property type="match status" value="1"/>
</dbReference>
<evidence type="ECO:0000313" key="3">
    <source>
        <dbReference type="Proteomes" id="UP001174909"/>
    </source>
</evidence>
<accession>A0AA35S2K2</accession>
<dbReference type="InterPro" id="IPR019332">
    <property type="entry name" value="OSCP1"/>
</dbReference>
<dbReference type="GO" id="GO:0005886">
    <property type="term" value="C:plasma membrane"/>
    <property type="evidence" value="ECO:0007669"/>
    <property type="project" value="TreeGrafter"/>
</dbReference>
<dbReference type="EMBL" id="CASHTH010001844">
    <property type="protein sequence ID" value="CAI8020751.1"/>
    <property type="molecule type" value="Genomic_DNA"/>
</dbReference>
<feature type="region of interest" description="Disordered" evidence="1">
    <location>
        <begin position="328"/>
        <end position="402"/>
    </location>
</feature>
<feature type="region of interest" description="Disordered" evidence="1">
    <location>
        <begin position="251"/>
        <end position="296"/>
    </location>
</feature>
<evidence type="ECO:0000256" key="1">
    <source>
        <dbReference type="SAM" id="MobiDB-lite"/>
    </source>
</evidence>
<feature type="compositionally biased region" description="Basic and acidic residues" evidence="1">
    <location>
        <begin position="345"/>
        <end position="355"/>
    </location>
</feature>
<evidence type="ECO:0000313" key="2">
    <source>
        <dbReference type="EMBL" id="CAI8020751.1"/>
    </source>
</evidence>
<dbReference type="GO" id="GO:0005737">
    <property type="term" value="C:cytoplasm"/>
    <property type="evidence" value="ECO:0007669"/>
    <property type="project" value="TreeGrafter"/>
</dbReference>
<name>A0AA35S2K2_GEOBA</name>
<proteinExistence type="predicted"/>
<dbReference type="PANTHER" id="PTHR21439:SF0">
    <property type="entry name" value="PROTEIN OSCP1"/>
    <property type="match status" value="1"/>
</dbReference>
<feature type="compositionally biased region" description="Basic and acidic residues" evidence="1">
    <location>
        <begin position="362"/>
        <end position="388"/>
    </location>
</feature>
<dbReference type="PANTHER" id="PTHR21439">
    <property type="entry name" value="OXIDORED-NITRO DOMAIN-CONTAINING PROTEIN"/>
    <property type="match status" value="1"/>
</dbReference>
<gene>
    <name evidence="2" type="ORF">GBAR_LOCUS12382</name>
</gene>
<organism evidence="2 3">
    <name type="scientific">Geodia barretti</name>
    <name type="common">Barrett's horny sponge</name>
    <dbReference type="NCBI Taxonomy" id="519541"/>
    <lineage>
        <taxon>Eukaryota</taxon>
        <taxon>Metazoa</taxon>
        <taxon>Porifera</taxon>
        <taxon>Demospongiae</taxon>
        <taxon>Heteroscleromorpha</taxon>
        <taxon>Tetractinellida</taxon>
        <taxon>Astrophorina</taxon>
        <taxon>Geodiidae</taxon>
        <taxon>Geodia</taxon>
    </lineage>
</organism>
<keyword evidence="3" id="KW-1185">Reference proteome</keyword>
<sequence length="402" mass="45293">MSQRTLPLLFFNLGGEMLYILHQRLHAQNVVTGKTARVMQDMVKTMFREQSLEELFKPQPIPSRKGLQMLLQGVAHSSIMRLSNTAMDKLYDLISMAFKYQLMVCPRPEDIVLVTLNHLDSIKSLVADDSQHCHDMIHTACRKLNEHYSLLSKAEFVTLRNTMLSLFQDSQKRISVLMRQKLQHQNGAFVIPIDGPIPVGFEIPGTIRYYSEEGEVVQTDHFPTAHHYTPPCKQGSWETTGDRVTTLGLNIYEKDSPGARPRQQRSVSEERCGRTRGTGGSSRMKETREDTQEDVSTAVGNVELTLLHRLLVSPQTDKETTFKLNLFPDLKLDGGGTGSPGDESASGRETSERNRGNVLHLETNKKGTEDLNRIREDFTTADTEQHAADEEDLLDLLDQATA</sequence>
<dbReference type="AlphaFoldDB" id="A0AA35S2K2"/>
<comment type="caution">
    <text evidence="2">The sequence shown here is derived from an EMBL/GenBank/DDBJ whole genome shotgun (WGS) entry which is preliminary data.</text>
</comment>